<dbReference type="KEGG" id="pti:PHATRDRAFT_36104"/>
<feature type="compositionally biased region" description="Polar residues" evidence="1">
    <location>
        <begin position="67"/>
        <end position="80"/>
    </location>
</feature>
<dbReference type="AlphaFoldDB" id="B7G0E2"/>
<dbReference type="PaxDb" id="2850-Phatr36104"/>
<sequence>MPKSKTTTSKTGGQQYRKESKEERKARLKSQQEAREFCQRVLPSIGGLLLFLLIGFAVYVRSVPPKVTSQPMAPTDTANPNLEEFQQPVTNEASEELKSEANLQEPEVRTKEEETIEL</sequence>
<keyword evidence="4" id="KW-1185">Reference proteome</keyword>
<dbReference type="InParanoid" id="B7G0E2"/>
<proteinExistence type="predicted"/>
<keyword evidence="2" id="KW-0812">Transmembrane</keyword>
<reference evidence="4" key="2">
    <citation type="submission" date="2008-08" db="EMBL/GenBank/DDBJ databases">
        <authorList>
            <consortium name="Diatom Consortium"/>
            <person name="Grigoriev I."/>
            <person name="Grimwood J."/>
            <person name="Kuo A."/>
            <person name="Otillar R.P."/>
            <person name="Salamov A."/>
            <person name="Detter J.C."/>
            <person name="Lindquist E."/>
            <person name="Shapiro H."/>
            <person name="Lucas S."/>
            <person name="Glavina del Rio T."/>
            <person name="Pitluck S."/>
            <person name="Rokhsar D."/>
            <person name="Bowler C."/>
        </authorList>
    </citation>
    <scope>GENOME REANNOTATION</scope>
    <source>
        <strain evidence="4">CCAP 1055/1</strain>
    </source>
</reference>
<name>B7G0E2_PHATC</name>
<evidence type="ECO:0000313" key="4">
    <source>
        <dbReference type="Proteomes" id="UP000000759"/>
    </source>
</evidence>
<gene>
    <name evidence="3" type="ORF">PHATRDRAFT_36104</name>
</gene>
<keyword evidence="2" id="KW-0472">Membrane</keyword>
<evidence type="ECO:0000256" key="2">
    <source>
        <dbReference type="SAM" id="Phobius"/>
    </source>
</evidence>
<feature type="transmembrane region" description="Helical" evidence="2">
    <location>
        <begin position="41"/>
        <end position="60"/>
    </location>
</feature>
<feature type="region of interest" description="Disordered" evidence="1">
    <location>
        <begin position="66"/>
        <end position="118"/>
    </location>
</feature>
<feature type="region of interest" description="Disordered" evidence="1">
    <location>
        <begin position="1"/>
        <end position="33"/>
    </location>
</feature>
<accession>B7G0E2</accession>
<reference evidence="3 4" key="1">
    <citation type="journal article" date="2008" name="Nature">
        <title>The Phaeodactylum genome reveals the evolutionary history of diatom genomes.</title>
        <authorList>
            <person name="Bowler C."/>
            <person name="Allen A.E."/>
            <person name="Badger J.H."/>
            <person name="Grimwood J."/>
            <person name="Jabbari K."/>
            <person name="Kuo A."/>
            <person name="Maheswari U."/>
            <person name="Martens C."/>
            <person name="Maumus F."/>
            <person name="Otillar R.P."/>
            <person name="Rayko E."/>
            <person name="Salamov A."/>
            <person name="Vandepoele K."/>
            <person name="Beszteri B."/>
            <person name="Gruber A."/>
            <person name="Heijde M."/>
            <person name="Katinka M."/>
            <person name="Mock T."/>
            <person name="Valentin K."/>
            <person name="Verret F."/>
            <person name="Berges J.A."/>
            <person name="Brownlee C."/>
            <person name="Cadoret J.P."/>
            <person name="Chiovitti A."/>
            <person name="Choi C.J."/>
            <person name="Coesel S."/>
            <person name="De Martino A."/>
            <person name="Detter J.C."/>
            <person name="Durkin C."/>
            <person name="Falciatore A."/>
            <person name="Fournet J."/>
            <person name="Haruta M."/>
            <person name="Huysman M.J."/>
            <person name="Jenkins B.D."/>
            <person name="Jiroutova K."/>
            <person name="Jorgensen R.E."/>
            <person name="Joubert Y."/>
            <person name="Kaplan A."/>
            <person name="Kroger N."/>
            <person name="Kroth P.G."/>
            <person name="La Roche J."/>
            <person name="Lindquist E."/>
            <person name="Lommer M."/>
            <person name="Martin-Jezequel V."/>
            <person name="Lopez P.J."/>
            <person name="Lucas S."/>
            <person name="Mangogna M."/>
            <person name="McGinnis K."/>
            <person name="Medlin L.K."/>
            <person name="Montsant A."/>
            <person name="Oudot-Le Secq M.P."/>
            <person name="Napoli C."/>
            <person name="Obornik M."/>
            <person name="Parker M.S."/>
            <person name="Petit J.L."/>
            <person name="Porcel B.M."/>
            <person name="Poulsen N."/>
            <person name="Robison M."/>
            <person name="Rychlewski L."/>
            <person name="Rynearson T.A."/>
            <person name="Schmutz J."/>
            <person name="Shapiro H."/>
            <person name="Siaut M."/>
            <person name="Stanley M."/>
            <person name="Sussman M.R."/>
            <person name="Taylor A.R."/>
            <person name="Vardi A."/>
            <person name="von Dassow P."/>
            <person name="Vyverman W."/>
            <person name="Willis A."/>
            <person name="Wyrwicz L.S."/>
            <person name="Rokhsar D.S."/>
            <person name="Weissenbach J."/>
            <person name="Armbrust E.V."/>
            <person name="Green B.R."/>
            <person name="Van de Peer Y."/>
            <person name="Grigoriev I.V."/>
        </authorList>
    </citation>
    <scope>NUCLEOTIDE SEQUENCE [LARGE SCALE GENOMIC DNA]</scope>
    <source>
        <strain evidence="3 4">CCAP 1055/1</strain>
    </source>
</reference>
<dbReference type="GeneID" id="7201269"/>
<evidence type="ECO:0000313" key="3">
    <source>
        <dbReference type="EMBL" id="EEC48073.1"/>
    </source>
</evidence>
<feature type="compositionally biased region" description="Basic and acidic residues" evidence="1">
    <location>
        <begin position="16"/>
        <end position="33"/>
    </location>
</feature>
<dbReference type="Proteomes" id="UP000000759">
    <property type="component" value="Chromosome 9"/>
</dbReference>
<dbReference type="EMBL" id="CM000612">
    <property type="protein sequence ID" value="EEC48073.1"/>
    <property type="molecule type" value="Genomic_DNA"/>
</dbReference>
<feature type="compositionally biased region" description="Basic and acidic residues" evidence="1">
    <location>
        <begin position="106"/>
        <end position="118"/>
    </location>
</feature>
<dbReference type="RefSeq" id="XP_002180665.1">
    <property type="nucleotide sequence ID" value="XM_002180629.1"/>
</dbReference>
<feature type="compositionally biased region" description="Low complexity" evidence="1">
    <location>
        <begin position="1"/>
        <end position="11"/>
    </location>
</feature>
<keyword evidence="2" id="KW-1133">Transmembrane helix</keyword>
<evidence type="ECO:0000256" key="1">
    <source>
        <dbReference type="SAM" id="MobiDB-lite"/>
    </source>
</evidence>
<dbReference type="HOGENOM" id="CLU_2077658_0_0_1"/>
<protein>
    <submittedName>
        <fullName evidence="3">Uncharacterized protein</fullName>
    </submittedName>
</protein>
<organism evidence="3 4">
    <name type="scientific">Phaeodactylum tricornutum (strain CCAP 1055/1)</name>
    <dbReference type="NCBI Taxonomy" id="556484"/>
    <lineage>
        <taxon>Eukaryota</taxon>
        <taxon>Sar</taxon>
        <taxon>Stramenopiles</taxon>
        <taxon>Ochrophyta</taxon>
        <taxon>Bacillariophyta</taxon>
        <taxon>Bacillariophyceae</taxon>
        <taxon>Bacillariophycidae</taxon>
        <taxon>Naviculales</taxon>
        <taxon>Phaeodactylaceae</taxon>
        <taxon>Phaeodactylum</taxon>
    </lineage>
</organism>